<sequence length="139" mass="15490">MSLLLEADPCEESVNSYLWAQNGYCFAAMHDKSIVGVCIANPIKGEDVVEIFNVSVTPSLQAQGIGTKLLSYSLEQLASNGVTRVELGTGSFGYQLTYYQRLGFRVDAIIKDHFLDNYSEPIFEYGVQHKDMLRLAIEL</sequence>
<dbReference type="EMBL" id="LVHF01000012">
    <property type="protein sequence ID" value="OAN17981.1"/>
    <property type="molecule type" value="Genomic_DNA"/>
</dbReference>
<evidence type="ECO:0000313" key="3">
    <source>
        <dbReference type="Proteomes" id="UP000078503"/>
    </source>
</evidence>
<keyword evidence="2" id="KW-0808">Transferase</keyword>
<name>A0A178KL56_9GAMM</name>
<dbReference type="Proteomes" id="UP000078503">
    <property type="component" value="Unassembled WGS sequence"/>
</dbReference>
<reference evidence="2 3" key="1">
    <citation type="submission" date="2016-03" db="EMBL/GenBank/DDBJ databases">
        <title>Photobacterium proteolyticum sp. nov. a protease producing bacterium isolated from ocean sediments of Laizhou Bay.</title>
        <authorList>
            <person name="Li Y."/>
        </authorList>
    </citation>
    <scope>NUCLEOTIDE SEQUENCE [LARGE SCALE GENOMIC DNA]</scope>
    <source>
        <strain evidence="2 3">R-40508</strain>
    </source>
</reference>
<dbReference type="AlphaFoldDB" id="A0A178KL56"/>
<dbReference type="STRING" id="858640.A3K86_03420"/>
<dbReference type="GO" id="GO:0016747">
    <property type="term" value="F:acyltransferase activity, transferring groups other than amino-acyl groups"/>
    <property type="evidence" value="ECO:0007669"/>
    <property type="project" value="InterPro"/>
</dbReference>
<dbReference type="CDD" id="cd04301">
    <property type="entry name" value="NAT_SF"/>
    <property type="match status" value="1"/>
</dbReference>
<comment type="caution">
    <text evidence="2">The sequence shown here is derived from an EMBL/GenBank/DDBJ whole genome shotgun (WGS) entry which is preliminary data.</text>
</comment>
<protein>
    <submittedName>
        <fullName evidence="2">GCN5 family acetyltransferase</fullName>
    </submittedName>
</protein>
<feature type="domain" description="N-acetyltransferase" evidence="1">
    <location>
        <begin position="1"/>
        <end position="125"/>
    </location>
</feature>
<accession>A0A178KL56</accession>
<organism evidence="2 3">
    <name type="scientific">Photobacterium jeanii</name>
    <dbReference type="NCBI Taxonomy" id="858640"/>
    <lineage>
        <taxon>Bacteria</taxon>
        <taxon>Pseudomonadati</taxon>
        <taxon>Pseudomonadota</taxon>
        <taxon>Gammaproteobacteria</taxon>
        <taxon>Vibrionales</taxon>
        <taxon>Vibrionaceae</taxon>
        <taxon>Photobacterium</taxon>
    </lineage>
</organism>
<dbReference type="Pfam" id="PF00583">
    <property type="entry name" value="Acetyltransf_1"/>
    <property type="match status" value="1"/>
</dbReference>
<dbReference type="InterPro" id="IPR000182">
    <property type="entry name" value="GNAT_dom"/>
</dbReference>
<keyword evidence="3" id="KW-1185">Reference proteome</keyword>
<dbReference type="InterPro" id="IPR016181">
    <property type="entry name" value="Acyl_CoA_acyltransferase"/>
</dbReference>
<dbReference type="Gene3D" id="3.40.630.30">
    <property type="match status" value="1"/>
</dbReference>
<proteinExistence type="predicted"/>
<dbReference type="SUPFAM" id="SSF55729">
    <property type="entry name" value="Acyl-CoA N-acyltransferases (Nat)"/>
    <property type="match status" value="1"/>
</dbReference>
<evidence type="ECO:0000259" key="1">
    <source>
        <dbReference type="PROSITE" id="PS51186"/>
    </source>
</evidence>
<evidence type="ECO:0000313" key="2">
    <source>
        <dbReference type="EMBL" id="OAN17981.1"/>
    </source>
</evidence>
<dbReference type="PROSITE" id="PS51186">
    <property type="entry name" value="GNAT"/>
    <property type="match status" value="1"/>
</dbReference>
<gene>
    <name evidence="2" type="ORF">A3K86_03420</name>
</gene>